<keyword evidence="2" id="KW-0720">Serine protease</keyword>
<proteinExistence type="predicted"/>
<dbReference type="STRING" id="331657.A0A4U0WR27"/>
<keyword evidence="2" id="KW-0645">Protease</keyword>
<dbReference type="Gene3D" id="2.120.10.30">
    <property type="entry name" value="TolB, C-terminal domain"/>
    <property type="match status" value="1"/>
</dbReference>
<accession>A0A4U0WR27</accession>
<reference evidence="3 4" key="1">
    <citation type="submission" date="2017-03" db="EMBL/GenBank/DDBJ databases">
        <title>Genomes of endolithic fungi from Antarctica.</title>
        <authorList>
            <person name="Coleine C."/>
            <person name="Masonjones S."/>
            <person name="Stajich J.E."/>
        </authorList>
    </citation>
    <scope>NUCLEOTIDE SEQUENCE [LARGE SCALE GENOMIC DNA]</scope>
    <source>
        <strain evidence="3 4">CCFEE 5187</strain>
    </source>
</reference>
<dbReference type="AlphaFoldDB" id="A0A4U0WR27"/>
<dbReference type="PANTHER" id="PTHR42776:SF27">
    <property type="entry name" value="DIPEPTIDYL PEPTIDASE FAMILY MEMBER 6"/>
    <property type="match status" value="1"/>
</dbReference>
<keyword evidence="4" id="KW-1185">Reference proteome</keyword>
<dbReference type="InterPro" id="IPR011659">
    <property type="entry name" value="WD40"/>
</dbReference>
<dbReference type="Proteomes" id="UP000308768">
    <property type="component" value="Unassembled WGS sequence"/>
</dbReference>
<keyword evidence="1" id="KW-0378">Hydrolase</keyword>
<evidence type="ECO:0000313" key="4">
    <source>
        <dbReference type="Proteomes" id="UP000308768"/>
    </source>
</evidence>
<sequence length="432" mass="47053">MASSPAFDQAQFIEDLIDLEVPAEVCSSPSGEHFVYTVSTFGQQEEHRVASLWTAQVGLQDSALQVTSGSSHDRLPQWSPTGETVAFPSDKRDRGKSCAIYLLPTGRGETYAVTNPENLGSITTFAWSPDGRFIAYLSADEKTAKKRDDEGSKNDAEVYGADWQFNRLRLLHVATRTVTILCDKAAHVTKLAWNADSKQIAYVLQDTPEIDSAGYNGVSFEVSSVLNKGNTFISRFPGPVNGQIGWANDTMLFLAGAAPTSANTSNEHEFKDWDVVEAKAGDYVLSMTKSSISCPAEVYSLTVSREERGKAGKLVRLTSHNRTIARLNLGTAQAVRCDSADGTTALEGLFLSPSKSSADETPVQKPLPTAVLIHGGPYDRTITRFDTAYYHWSPLLLSTRKYGVLMPNYRGGSGRGEAFAVRCSSTNEARNH</sequence>
<evidence type="ECO:0000313" key="3">
    <source>
        <dbReference type="EMBL" id="TKA64913.1"/>
    </source>
</evidence>
<evidence type="ECO:0008006" key="5">
    <source>
        <dbReference type="Google" id="ProtNLM"/>
    </source>
</evidence>
<dbReference type="GO" id="GO:0004252">
    <property type="term" value="F:serine-type endopeptidase activity"/>
    <property type="evidence" value="ECO:0007669"/>
    <property type="project" value="TreeGrafter"/>
</dbReference>
<dbReference type="OrthoDB" id="43744at2759"/>
<dbReference type="EMBL" id="NAJN01001206">
    <property type="protein sequence ID" value="TKA64913.1"/>
    <property type="molecule type" value="Genomic_DNA"/>
</dbReference>
<dbReference type="PANTHER" id="PTHR42776">
    <property type="entry name" value="SERINE PEPTIDASE S9 FAMILY MEMBER"/>
    <property type="match status" value="1"/>
</dbReference>
<comment type="caution">
    <text evidence="3">The sequence shown here is derived from an EMBL/GenBank/DDBJ whole genome shotgun (WGS) entry which is preliminary data.</text>
</comment>
<dbReference type="SUPFAM" id="SSF82171">
    <property type="entry name" value="DPP6 N-terminal domain-like"/>
    <property type="match status" value="1"/>
</dbReference>
<dbReference type="InterPro" id="IPR029058">
    <property type="entry name" value="AB_hydrolase_fold"/>
</dbReference>
<evidence type="ECO:0000256" key="2">
    <source>
        <dbReference type="ARBA" id="ARBA00022825"/>
    </source>
</evidence>
<name>A0A4U0WR27_9PEZI</name>
<dbReference type="Pfam" id="PF07676">
    <property type="entry name" value="PD40"/>
    <property type="match status" value="2"/>
</dbReference>
<dbReference type="Gene3D" id="3.40.50.1820">
    <property type="entry name" value="alpha/beta hydrolase"/>
    <property type="match status" value="1"/>
</dbReference>
<organism evidence="3 4">
    <name type="scientific">Cryomyces minteri</name>
    <dbReference type="NCBI Taxonomy" id="331657"/>
    <lineage>
        <taxon>Eukaryota</taxon>
        <taxon>Fungi</taxon>
        <taxon>Dikarya</taxon>
        <taxon>Ascomycota</taxon>
        <taxon>Pezizomycotina</taxon>
        <taxon>Dothideomycetes</taxon>
        <taxon>Dothideomycetes incertae sedis</taxon>
        <taxon>Cryomyces</taxon>
    </lineage>
</organism>
<dbReference type="InterPro" id="IPR011042">
    <property type="entry name" value="6-blade_b-propeller_TolB-like"/>
</dbReference>
<evidence type="ECO:0000256" key="1">
    <source>
        <dbReference type="ARBA" id="ARBA00022801"/>
    </source>
</evidence>
<gene>
    <name evidence="3" type="ORF">B0A49_09682</name>
</gene>
<dbReference type="SUPFAM" id="SSF53474">
    <property type="entry name" value="alpha/beta-Hydrolases"/>
    <property type="match status" value="1"/>
</dbReference>
<protein>
    <recommendedName>
        <fullName evidence="5">Dipeptidyl-peptidase V</fullName>
    </recommendedName>
</protein>